<evidence type="ECO:0000256" key="4">
    <source>
        <dbReference type="ARBA" id="ARBA00022692"/>
    </source>
</evidence>
<feature type="transmembrane region" description="Helical" evidence="7">
    <location>
        <begin position="14"/>
        <end position="33"/>
    </location>
</feature>
<evidence type="ECO:0000313" key="8">
    <source>
        <dbReference type="EMBL" id="MBB5372054.1"/>
    </source>
</evidence>
<dbReference type="PANTHER" id="PTHR43663">
    <property type="entry name" value="CHROMATE TRANSPORT PROTEIN-RELATED"/>
    <property type="match status" value="1"/>
</dbReference>
<dbReference type="InterPro" id="IPR003370">
    <property type="entry name" value="Chromate_transpt"/>
</dbReference>
<proteinExistence type="inferred from homology"/>
<sequence length="182" mass="19046">MQHNRAAGLSHKDLFLGFFEAGVFGFGGVLPIARRVVVEKRRWLTQEQFNELFSLCQSLPGANMVNFAFAFGARNQGLSGAAAAILGILGAPMAIVMVFGGLYARYGTLGPVRHALAGLAAAAAGLMLGAGLKIAGPVLKVGRNIGIAVAVFVLVVGLRLPLPLTMLLVLPVSLLLAWRAVK</sequence>
<dbReference type="RefSeq" id="WP_183265052.1">
    <property type="nucleotide sequence ID" value="NZ_JACHFJ010000001.1"/>
</dbReference>
<keyword evidence="6 7" id="KW-0472">Membrane</keyword>
<dbReference type="EMBL" id="JACHFJ010000001">
    <property type="protein sequence ID" value="MBB5372054.1"/>
    <property type="molecule type" value="Genomic_DNA"/>
</dbReference>
<dbReference type="Pfam" id="PF02417">
    <property type="entry name" value="Chromate_transp"/>
    <property type="match status" value="1"/>
</dbReference>
<comment type="subcellular location">
    <subcellularLocation>
        <location evidence="1">Cell membrane</location>
        <topology evidence="1">Multi-pass membrane protein</topology>
    </subcellularLocation>
</comment>
<feature type="transmembrane region" description="Helical" evidence="7">
    <location>
        <begin position="81"/>
        <end position="103"/>
    </location>
</feature>
<evidence type="ECO:0000256" key="1">
    <source>
        <dbReference type="ARBA" id="ARBA00004651"/>
    </source>
</evidence>
<comment type="similarity">
    <text evidence="2">Belongs to the chromate ion transporter (CHR) (TC 2.A.51) family.</text>
</comment>
<feature type="transmembrane region" description="Helical" evidence="7">
    <location>
        <begin position="115"/>
        <end position="134"/>
    </location>
</feature>
<dbReference type="GO" id="GO:0005886">
    <property type="term" value="C:plasma membrane"/>
    <property type="evidence" value="ECO:0007669"/>
    <property type="project" value="UniProtKB-SubCell"/>
</dbReference>
<dbReference type="AlphaFoldDB" id="A0A840V979"/>
<evidence type="ECO:0000256" key="2">
    <source>
        <dbReference type="ARBA" id="ARBA00005262"/>
    </source>
</evidence>
<keyword evidence="4 7" id="KW-0812">Transmembrane</keyword>
<keyword evidence="3" id="KW-1003">Cell membrane</keyword>
<dbReference type="PANTHER" id="PTHR43663:SF1">
    <property type="entry name" value="CHROMATE TRANSPORTER"/>
    <property type="match status" value="1"/>
</dbReference>
<name>A0A840V979_9PROT</name>
<protein>
    <submittedName>
        <fullName evidence="8">Chromate transporter</fullName>
    </submittedName>
</protein>
<keyword evidence="5 7" id="KW-1133">Transmembrane helix</keyword>
<dbReference type="Proteomes" id="UP000553706">
    <property type="component" value="Unassembled WGS sequence"/>
</dbReference>
<evidence type="ECO:0000256" key="7">
    <source>
        <dbReference type="SAM" id="Phobius"/>
    </source>
</evidence>
<dbReference type="InterPro" id="IPR052518">
    <property type="entry name" value="CHR_Transporter"/>
</dbReference>
<accession>A0A840V979</accession>
<gene>
    <name evidence="8" type="ORF">HNP71_000278</name>
</gene>
<reference evidence="8 9" key="1">
    <citation type="submission" date="2020-08" db="EMBL/GenBank/DDBJ databases">
        <title>Genomic Encyclopedia of Type Strains, Phase IV (KMG-IV): sequencing the most valuable type-strain genomes for metagenomic binning, comparative biology and taxonomic classification.</title>
        <authorList>
            <person name="Goeker M."/>
        </authorList>
    </citation>
    <scope>NUCLEOTIDE SEQUENCE [LARGE SCALE GENOMIC DNA]</scope>
    <source>
        <strain evidence="8 9">DSM 27026</strain>
    </source>
</reference>
<evidence type="ECO:0000256" key="5">
    <source>
        <dbReference type="ARBA" id="ARBA00022989"/>
    </source>
</evidence>
<feature type="transmembrane region" description="Helical" evidence="7">
    <location>
        <begin position="141"/>
        <end position="158"/>
    </location>
</feature>
<keyword evidence="9" id="KW-1185">Reference proteome</keyword>
<evidence type="ECO:0000256" key="3">
    <source>
        <dbReference type="ARBA" id="ARBA00022475"/>
    </source>
</evidence>
<dbReference type="GO" id="GO:0015109">
    <property type="term" value="F:chromate transmembrane transporter activity"/>
    <property type="evidence" value="ECO:0007669"/>
    <property type="project" value="InterPro"/>
</dbReference>
<evidence type="ECO:0000256" key="6">
    <source>
        <dbReference type="ARBA" id="ARBA00023136"/>
    </source>
</evidence>
<organism evidence="8 9">
    <name type="scientific">Acidocella aromatica</name>
    <dbReference type="NCBI Taxonomy" id="1303579"/>
    <lineage>
        <taxon>Bacteria</taxon>
        <taxon>Pseudomonadati</taxon>
        <taxon>Pseudomonadota</taxon>
        <taxon>Alphaproteobacteria</taxon>
        <taxon>Acetobacterales</taxon>
        <taxon>Acidocellaceae</taxon>
        <taxon>Acidocella</taxon>
    </lineage>
</organism>
<evidence type="ECO:0000313" key="9">
    <source>
        <dbReference type="Proteomes" id="UP000553706"/>
    </source>
</evidence>
<comment type="caution">
    <text evidence="8">The sequence shown here is derived from an EMBL/GenBank/DDBJ whole genome shotgun (WGS) entry which is preliminary data.</text>
</comment>